<sequence>MAPYRTLMAMELLPPLYPDPPSGRKRMDPPSSTSKKNIRFTASVDSTLLSDLLLALDEDLSRSTVLSQQYVEYCNGIKHGYARVLRNYDERYDADAYSYSETIVRRFGMTFIGQTWEAMMDLIPGCRPHNRIEIRPIRGPDSEIIPDAVIFFARHRSVLLGKSEGPLMLFPAATELVERLNSVGCVKLGCPSDVENDDNWWLILSKGALYLAEMDADIILYYSCNALVIIRRQRNESEPDHLFVDVKANFRRGSLEEQFLRTTSRAGLEHASALFPEPVGGYEPFVHLHDVYLASALVAALATTDSAEFPSLEAFRVRRRVPSLAKESGEYDVLGREWGRGMPLSAASRSRALLRATVMFNKMHGCAVEANLYWTRGNRPMRGKFLSLIPALQGQDIIVESFLQTGDSDILRVECKGKRFVLKVFPFDAFGEVEFRAYVALGELQGSVVPECYGFGYVVLNYGDRERPWILMEYIEARAVSSLSRAHRGKIMHAVKALHHLGYTHGDVLENIVWTTGGDPVVVGLGGVRTHWCRGDACVEIEDVRVRLGLMKEDEELWSSVVRRKRVGIVALCLAHVFSQPRALADVFSFPGTLPEWANQTANLVDFASTDLGEKEAGVLRYTPGTSRRLARVTETQSDTLAWLKDEHRTAFCIHSANSSLLFSLRLADESLVWLFLHVHLEGKTEELLGQAELQDMLKALQPEHLFNECTNGETCTLVSPTADQGSPSPVETPPTAKSETSDPSKKSEVSDDIRKLLESLPNRNRSAGTCSVLRVVASLRADAKLDRLDVDAGYPIAKLDTSFVQSITEKFPAKDILEDVVANATYIDQGYTAVKRKCIDDSDGPTLKRERSASLFNCQQRPGS</sequence>
<dbReference type="OrthoDB" id="2393824at2759"/>
<dbReference type="AlphaFoldDB" id="A0A284REL1"/>
<evidence type="ECO:0008006" key="4">
    <source>
        <dbReference type="Google" id="ProtNLM"/>
    </source>
</evidence>
<dbReference type="PANTHER" id="PTHR37171">
    <property type="entry name" value="SERINE/THREONINE-PROTEIN KINASE YRZF-RELATED"/>
    <property type="match status" value="1"/>
</dbReference>
<dbReference type="InterPro" id="IPR011009">
    <property type="entry name" value="Kinase-like_dom_sf"/>
</dbReference>
<feature type="compositionally biased region" description="Basic and acidic residues" evidence="1">
    <location>
        <begin position="740"/>
        <end position="751"/>
    </location>
</feature>
<organism evidence="2 3">
    <name type="scientific">Armillaria ostoyae</name>
    <name type="common">Armillaria root rot fungus</name>
    <dbReference type="NCBI Taxonomy" id="47428"/>
    <lineage>
        <taxon>Eukaryota</taxon>
        <taxon>Fungi</taxon>
        <taxon>Dikarya</taxon>
        <taxon>Basidiomycota</taxon>
        <taxon>Agaricomycotina</taxon>
        <taxon>Agaricomycetes</taxon>
        <taxon>Agaricomycetidae</taxon>
        <taxon>Agaricales</taxon>
        <taxon>Marasmiineae</taxon>
        <taxon>Physalacriaceae</taxon>
        <taxon>Armillaria</taxon>
    </lineage>
</organism>
<protein>
    <recommendedName>
        <fullName evidence="4">Protein kinase domain-containing protein</fullName>
    </recommendedName>
</protein>
<evidence type="ECO:0000313" key="3">
    <source>
        <dbReference type="Proteomes" id="UP000219338"/>
    </source>
</evidence>
<dbReference type="InterPro" id="IPR052396">
    <property type="entry name" value="Meiotic_Drive_Suppr_Kinase"/>
</dbReference>
<name>A0A284REL1_ARMOS</name>
<dbReference type="SUPFAM" id="SSF56112">
    <property type="entry name" value="Protein kinase-like (PK-like)"/>
    <property type="match status" value="1"/>
</dbReference>
<evidence type="ECO:0000256" key="1">
    <source>
        <dbReference type="SAM" id="MobiDB-lite"/>
    </source>
</evidence>
<proteinExistence type="predicted"/>
<reference evidence="3" key="1">
    <citation type="journal article" date="2017" name="Nat. Ecol. Evol.">
        <title>Genome expansion and lineage-specific genetic innovations in the forest pathogenic fungi Armillaria.</title>
        <authorList>
            <person name="Sipos G."/>
            <person name="Prasanna A.N."/>
            <person name="Walter M.C."/>
            <person name="O'Connor E."/>
            <person name="Balint B."/>
            <person name="Krizsan K."/>
            <person name="Kiss B."/>
            <person name="Hess J."/>
            <person name="Varga T."/>
            <person name="Slot J."/>
            <person name="Riley R."/>
            <person name="Boka B."/>
            <person name="Rigling D."/>
            <person name="Barry K."/>
            <person name="Lee J."/>
            <person name="Mihaltcheva S."/>
            <person name="LaButti K."/>
            <person name="Lipzen A."/>
            <person name="Waldron R."/>
            <person name="Moloney N.M."/>
            <person name="Sperisen C."/>
            <person name="Kredics L."/>
            <person name="Vagvoelgyi C."/>
            <person name="Patrignani A."/>
            <person name="Fitzpatrick D."/>
            <person name="Nagy I."/>
            <person name="Doyle S."/>
            <person name="Anderson J.B."/>
            <person name="Grigoriev I.V."/>
            <person name="Gueldener U."/>
            <person name="Muensterkoetter M."/>
            <person name="Nagy L.G."/>
        </authorList>
    </citation>
    <scope>NUCLEOTIDE SEQUENCE [LARGE SCALE GENOMIC DNA]</scope>
    <source>
        <strain evidence="3">C18/9</strain>
    </source>
</reference>
<gene>
    <name evidence="2" type="ORF">ARMOST_10536</name>
</gene>
<evidence type="ECO:0000313" key="2">
    <source>
        <dbReference type="EMBL" id="SJL07193.1"/>
    </source>
</evidence>
<dbReference type="EMBL" id="FUEG01000008">
    <property type="protein sequence ID" value="SJL07193.1"/>
    <property type="molecule type" value="Genomic_DNA"/>
</dbReference>
<feature type="region of interest" description="Disordered" evidence="1">
    <location>
        <begin position="15"/>
        <end position="36"/>
    </location>
</feature>
<accession>A0A284REL1</accession>
<feature type="compositionally biased region" description="Polar residues" evidence="1">
    <location>
        <begin position="718"/>
        <end position="730"/>
    </location>
</feature>
<feature type="region of interest" description="Disordered" evidence="1">
    <location>
        <begin position="718"/>
        <end position="751"/>
    </location>
</feature>
<dbReference type="PANTHER" id="PTHR37171:SF1">
    <property type="entry name" value="SERINE_THREONINE-PROTEIN KINASE YRZF-RELATED"/>
    <property type="match status" value="1"/>
</dbReference>
<keyword evidence="3" id="KW-1185">Reference proteome</keyword>
<dbReference type="Proteomes" id="UP000219338">
    <property type="component" value="Unassembled WGS sequence"/>
</dbReference>